<accession>A0ABR2WHP0</accession>
<evidence type="ECO:0000313" key="2">
    <source>
        <dbReference type="EMBL" id="KAK9761022.1"/>
    </source>
</evidence>
<dbReference type="EMBL" id="JASJQH010001621">
    <property type="protein sequence ID" value="KAK9761022.1"/>
    <property type="molecule type" value="Genomic_DNA"/>
</dbReference>
<dbReference type="Proteomes" id="UP001479436">
    <property type="component" value="Unassembled WGS sequence"/>
</dbReference>
<name>A0ABR2WHP0_9FUNG</name>
<proteinExistence type="predicted"/>
<sequence length="120" mass="13967">MSSCVGGLTLDQKTEYWCPGREWKRGAMFAAIMLPILCVGCVIYVFLRRRGVDFPTFIRTPSFAKPRFLSGLARIRVPRWSWSWIRRGSSTNYGYGYTRVNQDEPMDVLMEDYDSDDMDM</sequence>
<keyword evidence="3" id="KW-1185">Reference proteome</keyword>
<keyword evidence="1" id="KW-0812">Transmembrane</keyword>
<comment type="caution">
    <text evidence="2">The sequence shown here is derived from an EMBL/GenBank/DDBJ whole genome shotgun (WGS) entry which is preliminary data.</text>
</comment>
<organism evidence="2 3">
    <name type="scientific">Basidiobolus ranarum</name>
    <dbReference type="NCBI Taxonomy" id="34480"/>
    <lineage>
        <taxon>Eukaryota</taxon>
        <taxon>Fungi</taxon>
        <taxon>Fungi incertae sedis</taxon>
        <taxon>Zoopagomycota</taxon>
        <taxon>Entomophthoromycotina</taxon>
        <taxon>Basidiobolomycetes</taxon>
        <taxon>Basidiobolales</taxon>
        <taxon>Basidiobolaceae</taxon>
        <taxon>Basidiobolus</taxon>
    </lineage>
</organism>
<evidence type="ECO:0000313" key="3">
    <source>
        <dbReference type="Proteomes" id="UP001479436"/>
    </source>
</evidence>
<keyword evidence="1" id="KW-0472">Membrane</keyword>
<gene>
    <name evidence="2" type="ORF">K7432_014405</name>
</gene>
<protein>
    <submittedName>
        <fullName evidence="2">Uncharacterized protein</fullName>
    </submittedName>
</protein>
<feature type="transmembrane region" description="Helical" evidence="1">
    <location>
        <begin position="27"/>
        <end position="47"/>
    </location>
</feature>
<keyword evidence="1" id="KW-1133">Transmembrane helix</keyword>
<reference evidence="2 3" key="1">
    <citation type="submission" date="2023-04" db="EMBL/GenBank/DDBJ databases">
        <title>Genome of Basidiobolus ranarum AG-B5.</title>
        <authorList>
            <person name="Stajich J.E."/>
            <person name="Carter-House D."/>
            <person name="Gryganskyi A."/>
        </authorList>
    </citation>
    <scope>NUCLEOTIDE SEQUENCE [LARGE SCALE GENOMIC DNA]</scope>
    <source>
        <strain evidence="2 3">AG-B5</strain>
    </source>
</reference>
<evidence type="ECO:0000256" key="1">
    <source>
        <dbReference type="SAM" id="Phobius"/>
    </source>
</evidence>